<evidence type="ECO:0000313" key="1">
    <source>
        <dbReference type="EMBL" id="KAJ8717327.1"/>
    </source>
</evidence>
<dbReference type="Proteomes" id="UP001231649">
    <property type="component" value="Chromosome 18"/>
</dbReference>
<keyword evidence="2" id="KW-1185">Reference proteome</keyword>
<dbReference type="EMBL" id="CM056794">
    <property type="protein sequence ID" value="KAJ8717327.1"/>
    <property type="molecule type" value="Genomic_DNA"/>
</dbReference>
<gene>
    <name evidence="1" type="ORF">PYW08_005726</name>
</gene>
<sequence>MGVIGVSDLSHRVLVEAMGATLCEAAMQVKEEVDCIRQRRKRRRACGRRAMGRTPSGHLVSCNSADLAQVVDGALCSRALQAVVSKTVGTLQKGRSLLGPRVSF</sequence>
<name>A0ACC2QK25_9NEOP</name>
<reference evidence="1" key="1">
    <citation type="submission" date="2023-03" db="EMBL/GenBank/DDBJ databases">
        <title>Chromosome-level genomes of two armyworms, Mythimna separata and Mythimna loreyi, provide insights into the biosynthesis and reception of sex pheromones.</title>
        <authorList>
            <person name="Zhao H."/>
        </authorList>
    </citation>
    <scope>NUCLEOTIDE SEQUENCE</scope>
    <source>
        <strain evidence="1">BeijingLab</strain>
    </source>
</reference>
<comment type="caution">
    <text evidence="1">The sequence shown here is derived from an EMBL/GenBank/DDBJ whole genome shotgun (WGS) entry which is preliminary data.</text>
</comment>
<evidence type="ECO:0000313" key="2">
    <source>
        <dbReference type="Proteomes" id="UP001231649"/>
    </source>
</evidence>
<proteinExistence type="predicted"/>
<accession>A0ACC2QK25</accession>
<organism evidence="1 2">
    <name type="scientific">Mythimna loreyi</name>
    <dbReference type="NCBI Taxonomy" id="667449"/>
    <lineage>
        <taxon>Eukaryota</taxon>
        <taxon>Metazoa</taxon>
        <taxon>Ecdysozoa</taxon>
        <taxon>Arthropoda</taxon>
        <taxon>Hexapoda</taxon>
        <taxon>Insecta</taxon>
        <taxon>Pterygota</taxon>
        <taxon>Neoptera</taxon>
        <taxon>Endopterygota</taxon>
        <taxon>Lepidoptera</taxon>
        <taxon>Glossata</taxon>
        <taxon>Ditrysia</taxon>
        <taxon>Noctuoidea</taxon>
        <taxon>Noctuidae</taxon>
        <taxon>Noctuinae</taxon>
        <taxon>Hadenini</taxon>
        <taxon>Mythimna</taxon>
    </lineage>
</organism>
<protein>
    <submittedName>
        <fullName evidence="1">Uncharacterized protein</fullName>
    </submittedName>
</protein>